<evidence type="ECO:0000313" key="1">
    <source>
        <dbReference type="EMBL" id="MPC35553.1"/>
    </source>
</evidence>
<gene>
    <name evidence="1" type="ORF">E2C01_028978</name>
</gene>
<dbReference type="AlphaFoldDB" id="A0A5B7ERK0"/>
<dbReference type="Proteomes" id="UP000324222">
    <property type="component" value="Unassembled WGS sequence"/>
</dbReference>
<protein>
    <submittedName>
        <fullName evidence="1">Uncharacterized protein</fullName>
    </submittedName>
</protein>
<keyword evidence="2" id="KW-1185">Reference proteome</keyword>
<organism evidence="1 2">
    <name type="scientific">Portunus trituberculatus</name>
    <name type="common">Swimming crab</name>
    <name type="synonym">Neptunus trituberculatus</name>
    <dbReference type="NCBI Taxonomy" id="210409"/>
    <lineage>
        <taxon>Eukaryota</taxon>
        <taxon>Metazoa</taxon>
        <taxon>Ecdysozoa</taxon>
        <taxon>Arthropoda</taxon>
        <taxon>Crustacea</taxon>
        <taxon>Multicrustacea</taxon>
        <taxon>Malacostraca</taxon>
        <taxon>Eumalacostraca</taxon>
        <taxon>Eucarida</taxon>
        <taxon>Decapoda</taxon>
        <taxon>Pleocyemata</taxon>
        <taxon>Brachyura</taxon>
        <taxon>Eubrachyura</taxon>
        <taxon>Portunoidea</taxon>
        <taxon>Portunidae</taxon>
        <taxon>Portuninae</taxon>
        <taxon>Portunus</taxon>
    </lineage>
</organism>
<sequence>MSDVYPSFQSESVRQHGHVDVWMAGKFGDALSAGGGAFRSSAPTDFTFSGTNADFSPPPPPYMLSSRPRRQLHLLLFTR</sequence>
<name>A0A5B7ERK0_PORTR</name>
<evidence type="ECO:0000313" key="2">
    <source>
        <dbReference type="Proteomes" id="UP000324222"/>
    </source>
</evidence>
<reference evidence="1 2" key="1">
    <citation type="submission" date="2019-05" db="EMBL/GenBank/DDBJ databases">
        <title>Another draft genome of Portunus trituberculatus and its Hox gene families provides insights of decapod evolution.</title>
        <authorList>
            <person name="Jeong J.-H."/>
            <person name="Song I."/>
            <person name="Kim S."/>
            <person name="Choi T."/>
            <person name="Kim D."/>
            <person name="Ryu S."/>
            <person name="Kim W."/>
        </authorList>
    </citation>
    <scope>NUCLEOTIDE SEQUENCE [LARGE SCALE GENOMIC DNA]</scope>
    <source>
        <tissue evidence="1">Muscle</tissue>
    </source>
</reference>
<dbReference type="EMBL" id="VSRR010003301">
    <property type="protein sequence ID" value="MPC35553.1"/>
    <property type="molecule type" value="Genomic_DNA"/>
</dbReference>
<accession>A0A5B7ERK0</accession>
<proteinExistence type="predicted"/>
<comment type="caution">
    <text evidence="1">The sequence shown here is derived from an EMBL/GenBank/DDBJ whole genome shotgun (WGS) entry which is preliminary data.</text>
</comment>